<name>A0A379XVX1_SALER</name>
<dbReference type="EMBL" id="UGYB01000001">
    <property type="protein sequence ID" value="SUI04657.1"/>
    <property type="molecule type" value="Genomic_DNA"/>
</dbReference>
<dbReference type="AlphaFoldDB" id="A0A379XVX1"/>
<accession>A0A379XVX1</accession>
<sequence length="163" mass="17907">MLWSIVAKDKAGNESSQVDFPVVVPVIDVTPPTIKLSEESDSGALGDFTTNNKTPTLVGSTLPNTIVSIYVDGVKVGEATADTAGRYTFQLSEMKDGQYTVQVGIVNPRDNNELRSTLLMSLLIPKLLNWYGIYPECMRVDISIRWRRRSAAQVNQTAKSLSL</sequence>
<organism evidence="2 3">
    <name type="scientific">Salmonella enterica subsp. indica</name>
    <dbReference type="NCBI Taxonomy" id="59207"/>
    <lineage>
        <taxon>Bacteria</taxon>
        <taxon>Pseudomonadati</taxon>
        <taxon>Pseudomonadota</taxon>
        <taxon>Gammaproteobacteria</taxon>
        <taxon>Enterobacterales</taxon>
        <taxon>Enterobacteriaceae</taxon>
        <taxon>Salmonella</taxon>
    </lineage>
</organism>
<dbReference type="Pfam" id="PF19077">
    <property type="entry name" value="Big_13"/>
    <property type="match status" value="1"/>
</dbReference>
<feature type="domain" description="Bacterial Ig-like" evidence="1">
    <location>
        <begin position="29"/>
        <end position="109"/>
    </location>
</feature>
<dbReference type="Proteomes" id="UP000254220">
    <property type="component" value="Unassembled WGS sequence"/>
</dbReference>
<gene>
    <name evidence="2" type="ORF">NCTC12420_04521</name>
</gene>
<reference evidence="2 3" key="1">
    <citation type="submission" date="2018-06" db="EMBL/GenBank/DDBJ databases">
        <authorList>
            <consortium name="Pathogen Informatics"/>
            <person name="Doyle S."/>
        </authorList>
    </citation>
    <scope>NUCLEOTIDE SEQUENCE [LARGE SCALE GENOMIC DNA]</scope>
    <source>
        <strain evidence="2 3">NCTC12420</strain>
    </source>
</reference>
<evidence type="ECO:0000313" key="3">
    <source>
        <dbReference type="Proteomes" id="UP000254220"/>
    </source>
</evidence>
<dbReference type="InterPro" id="IPR013783">
    <property type="entry name" value="Ig-like_fold"/>
</dbReference>
<protein>
    <submittedName>
        <fullName evidence="2">Large repetitive protein</fullName>
    </submittedName>
</protein>
<evidence type="ECO:0000259" key="1">
    <source>
        <dbReference type="Pfam" id="PF19077"/>
    </source>
</evidence>
<dbReference type="Gene3D" id="2.60.40.10">
    <property type="entry name" value="Immunoglobulins"/>
    <property type="match status" value="1"/>
</dbReference>
<dbReference type="InterPro" id="IPR044016">
    <property type="entry name" value="Big_13"/>
</dbReference>
<proteinExistence type="predicted"/>
<evidence type="ECO:0000313" key="2">
    <source>
        <dbReference type="EMBL" id="SUI04657.1"/>
    </source>
</evidence>